<sequence length="53" mass="6311">MIKYCKYLTRQAFVNHTKYTDQVLVMCLVRSNGHQRLLKYLNNLNATVFISFL</sequence>
<name>A0A0E9QZ59_ANGAN</name>
<accession>A0A0E9QZ59</accession>
<dbReference type="EMBL" id="GBXM01087052">
    <property type="protein sequence ID" value="JAH21525.1"/>
    <property type="molecule type" value="Transcribed_RNA"/>
</dbReference>
<proteinExistence type="predicted"/>
<dbReference type="EMBL" id="GBXM01103835">
    <property type="protein sequence ID" value="JAH04742.1"/>
    <property type="molecule type" value="Transcribed_RNA"/>
</dbReference>
<reference evidence="1" key="2">
    <citation type="journal article" date="2015" name="Fish Shellfish Immunol.">
        <title>Early steps in the European eel (Anguilla anguilla)-Vibrio vulnificus interaction in the gills: Role of the RtxA13 toxin.</title>
        <authorList>
            <person name="Callol A."/>
            <person name="Pajuelo D."/>
            <person name="Ebbesson L."/>
            <person name="Teles M."/>
            <person name="MacKenzie S."/>
            <person name="Amaro C."/>
        </authorList>
    </citation>
    <scope>NUCLEOTIDE SEQUENCE</scope>
</reference>
<evidence type="ECO:0000313" key="1">
    <source>
        <dbReference type="EMBL" id="JAH21525.1"/>
    </source>
</evidence>
<protein>
    <submittedName>
        <fullName evidence="1">Uncharacterized protein</fullName>
    </submittedName>
</protein>
<dbReference type="AlphaFoldDB" id="A0A0E9QZ59"/>
<reference evidence="1" key="1">
    <citation type="submission" date="2014-11" db="EMBL/GenBank/DDBJ databases">
        <authorList>
            <person name="Amaro Gonzalez C."/>
        </authorList>
    </citation>
    <scope>NUCLEOTIDE SEQUENCE</scope>
</reference>
<organism evidence="1">
    <name type="scientific">Anguilla anguilla</name>
    <name type="common">European freshwater eel</name>
    <name type="synonym">Muraena anguilla</name>
    <dbReference type="NCBI Taxonomy" id="7936"/>
    <lineage>
        <taxon>Eukaryota</taxon>
        <taxon>Metazoa</taxon>
        <taxon>Chordata</taxon>
        <taxon>Craniata</taxon>
        <taxon>Vertebrata</taxon>
        <taxon>Euteleostomi</taxon>
        <taxon>Actinopterygii</taxon>
        <taxon>Neopterygii</taxon>
        <taxon>Teleostei</taxon>
        <taxon>Anguilliformes</taxon>
        <taxon>Anguillidae</taxon>
        <taxon>Anguilla</taxon>
    </lineage>
</organism>